<feature type="domain" description="HTH merR-type" evidence="3">
    <location>
        <begin position="3"/>
        <end position="72"/>
    </location>
</feature>
<dbReference type="RefSeq" id="WP_125577315.1">
    <property type="nucleotide sequence ID" value="NZ_JBHSSO010000003.1"/>
</dbReference>
<dbReference type="InterPro" id="IPR009061">
    <property type="entry name" value="DNA-bd_dom_put_sf"/>
</dbReference>
<name>A0ABW1U655_9LACO</name>
<evidence type="ECO:0000313" key="4">
    <source>
        <dbReference type="EMBL" id="MFC6288703.1"/>
    </source>
</evidence>
<proteinExistence type="predicted"/>
<keyword evidence="2" id="KW-0812">Transmembrane</keyword>
<accession>A0ABW1U655</accession>
<dbReference type="InterPro" id="IPR047057">
    <property type="entry name" value="MerR_fam"/>
</dbReference>
<evidence type="ECO:0000313" key="5">
    <source>
        <dbReference type="Proteomes" id="UP001596258"/>
    </source>
</evidence>
<dbReference type="SMART" id="SM00422">
    <property type="entry name" value="HTH_MERR"/>
    <property type="match status" value="1"/>
</dbReference>
<evidence type="ECO:0000256" key="1">
    <source>
        <dbReference type="ARBA" id="ARBA00023125"/>
    </source>
</evidence>
<feature type="transmembrane region" description="Helical" evidence="2">
    <location>
        <begin position="142"/>
        <end position="160"/>
    </location>
</feature>
<protein>
    <submittedName>
        <fullName evidence="4">MerR family transcriptional regulator</fullName>
    </submittedName>
</protein>
<keyword evidence="1" id="KW-0238">DNA-binding</keyword>
<dbReference type="PROSITE" id="PS50937">
    <property type="entry name" value="HTH_MERR_2"/>
    <property type="match status" value="1"/>
</dbReference>
<comment type="caution">
    <text evidence="4">The sequence shown here is derived from an EMBL/GenBank/DDBJ whole genome shotgun (WGS) entry which is preliminary data.</text>
</comment>
<evidence type="ECO:0000256" key="2">
    <source>
        <dbReference type="SAM" id="Phobius"/>
    </source>
</evidence>
<organism evidence="4 5">
    <name type="scientific">Levilactobacillus angrenensis</name>
    <dbReference type="NCBI Taxonomy" id="2486020"/>
    <lineage>
        <taxon>Bacteria</taxon>
        <taxon>Bacillati</taxon>
        <taxon>Bacillota</taxon>
        <taxon>Bacilli</taxon>
        <taxon>Lactobacillales</taxon>
        <taxon>Lactobacillaceae</taxon>
        <taxon>Levilactobacillus</taxon>
    </lineage>
</organism>
<gene>
    <name evidence="4" type="ORF">ACFP1M_00570</name>
</gene>
<dbReference type="SUPFAM" id="SSF46955">
    <property type="entry name" value="Putative DNA-binding domain"/>
    <property type="match status" value="1"/>
</dbReference>
<dbReference type="Proteomes" id="UP001596258">
    <property type="component" value="Unassembled WGS sequence"/>
</dbReference>
<dbReference type="EMBL" id="JBHSSO010000003">
    <property type="protein sequence ID" value="MFC6288703.1"/>
    <property type="molecule type" value="Genomic_DNA"/>
</dbReference>
<feature type="transmembrane region" description="Helical" evidence="2">
    <location>
        <begin position="166"/>
        <end position="184"/>
    </location>
</feature>
<dbReference type="PRINTS" id="PR00040">
    <property type="entry name" value="HTHMERR"/>
</dbReference>
<dbReference type="CDD" id="cd01106">
    <property type="entry name" value="HTH_TipAL-Mta"/>
    <property type="match status" value="1"/>
</dbReference>
<dbReference type="Gene3D" id="1.10.1660.10">
    <property type="match status" value="1"/>
</dbReference>
<evidence type="ECO:0000259" key="3">
    <source>
        <dbReference type="PROSITE" id="PS50937"/>
    </source>
</evidence>
<dbReference type="Pfam" id="PF13411">
    <property type="entry name" value="MerR_1"/>
    <property type="match status" value="1"/>
</dbReference>
<dbReference type="InterPro" id="IPR000551">
    <property type="entry name" value="MerR-type_HTH_dom"/>
</dbReference>
<keyword evidence="5" id="KW-1185">Reference proteome</keyword>
<reference evidence="5" key="1">
    <citation type="journal article" date="2019" name="Int. J. Syst. Evol. Microbiol.">
        <title>The Global Catalogue of Microorganisms (GCM) 10K type strain sequencing project: providing services to taxonomists for standard genome sequencing and annotation.</title>
        <authorList>
            <consortium name="The Broad Institute Genomics Platform"/>
            <consortium name="The Broad Institute Genome Sequencing Center for Infectious Disease"/>
            <person name="Wu L."/>
            <person name="Ma J."/>
        </authorList>
    </citation>
    <scope>NUCLEOTIDE SEQUENCE [LARGE SCALE GENOMIC DNA]</scope>
    <source>
        <strain evidence="5">CCM 8893</strain>
    </source>
</reference>
<keyword evidence="2" id="KW-1133">Transmembrane helix</keyword>
<keyword evidence="2" id="KW-0472">Membrane</keyword>
<dbReference type="PANTHER" id="PTHR30204:SF96">
    <property type="entry name" value="CHROMOSOME-ANCHORING PROTEIN RACA"/>
    <property type="match status" value="1"/>
</dbReference>
<sequence length="243" mass="26971">MSTYTTGELAKSVGVSVRTLQYYDQKHLLKPTATTDGGRRIYTEADADTLKLILLLKSMGLKLAAIREILASDNAQPVLELLLAEQAKRLTRERDQATTQLRTVTAVQQSLTGAAGLSLKSIKDMDRLMNNQQSLKRVHGRLVAGGLLMDALEIAGLVYAWLTGNWWVFAGVMVVAIVVAAGLTRHYFQQVAYTCPHCHTTFKPRFWQAFWAGHSPRTRKLTCPHCGQTDYCVEVFAESSKLS</sequence>
<dbReference type="PANTHER" id="PTHR30204">
    <property type="entry name" value="REDOX-CYCLING DRUG-SENSING TRANSCRIPTIONAL ACTIVATOR SOXR"/>
    <property type="match status" value="1"/>
</dbReference>